<dbReference type="PRINTS" id="PR00171">
    <property type="entry name" value="SUGRTRNSPORT"/>
</dbReference>
<feature type="compositionally biased region" description="Basic and acidic residues" evidence="7">
    <location>
        <begin position="139"/>
        <end position="151"/>
    </location>
</feature>
<feature type="region of interest" description="Disordered" evidence="7">
    <location>
        <begin position="138"/>
        <end position="459"/>
    </location>
</feature>
<comment type="similarity">
    <text evidence="2">Belongs to the major facilitator superfamily. Sugar transporter (TC 2.A.1.1) family.</text>
</comment>
<dbReference type="PROSITE" id="PS50174">
    <property type="entry name" value="G_PATCH"/>
    <property type="match status" value="1"/>
</dbReference>
<feature type="transmembrane region" description="Helical" evidence="8">
    <location>
        <begin position="514"/>
        <end position="536"/>
    </location>
</feature>
<evidence type="ECO:0000313" key="11">
    <source>
        <dbReference type="EMBL" id="CRK20093.1"/>
    </source>
</evidence>
<dbReference type="PANTHER" id="PTHR48022:SF2">
    <property type="entry name" value="PLASTIDIC GLUCOSE TRANSPORTER 4"/>
    <property type="match status" value="1"/>
</dbReference>
<dbReference type="AlphaFoldDB" id="A0A0G4LDI0"/>
<evidence type="ECO:0000256" key="5">
    <source>
        <dbReference type="ARBA" id="ARBA00022989"/>
    </source>
</evidence>
<reference evidence="11 12" key="1">
    <citation type="submission" date="2015-05" db="EMBL/GenBank/DDBJ databases">
        <authorList>
            <person name="Wang D.B."/>
            <person name="Wang M."/>
        </authorList>
    </citation>
    <scope>NUCLEOTIDE SEQUENCE [LARGE SCALE GENOMIC DNA]</scope>
    <source>
        <strain evidence="11">VL1</strain>
    </source>
</reference>
<feature type="transmembrane region" description="Helical" evidence="8">
    <location>
        <begin position="647"/>
        <end position="668"/>
    </location>
</feature>
<dbReference type="Pfam" id="PF00083">
    <property type="entry name" value="Sugar_tr"/>
    <property type="match status" value="1"/>
</dbReference>
<dbReference type="FunFam" id="1.20.1250.20:FF:000134">
    <property type="entry name" value="MFS sugar transporter protein"/>
    <property type="match status" value="1"/>
</dbReference>
<organism evidence="11 12">
    <name type="scientific">Verticillium longisporum</name>
    <name type="common">Verticillium dahliae var. longisporum</name>
    <dbReference type="NCBI Taxonomy" id="100787"/>
    <lineage>
        <taxon>Eukaryota</taxon>
        <taxon>Fungi</taxon>
        <taxon>Dikarya</taxon>
        <taxon>Ascomycota</taxon>
        <taxon>Pezizomycotina</taxon>
        <taxon>Sordariomycetes</taxon>
        <taxon>Hypocreomycetidae</taxon>
        <taxon>Glomerellales</taxon>
        <taxon>Plectosphaerellaceae</taxon>
        <taxon>Verticillium</taxon>
    </lineage>
</organism>
<feature type="transmembrane region" description="Helical" evidence="8">
    <location>
        <begin position="937"/>
        <end position="957"/>
    </location>
</feature>
<dbReference type="InterPro" id="IPR020846">
    <property type="entry name" value="MFS_dom"/>
</dbReference>
<keyword evidence="4 8" id="KW-0812">Transmembrane</keyword>
<feature type="domain" description="Major facilitator superfamily (MFS) profile" evidence="10">
    <location>
        <begin position="518"/>
        <end position="960"/>
    </location>
</feature>
<feature type="compositionally biased region" description="Basic and acidic residues" evidence="7">
    <location>
        <begin position="262"/>
        <end position="271"/>
    </location>
</feature>
<dbReference type="SUPFAM" id="SSF103473">
    <property type="entry name" value="MFS general substrate transporter"/>
    <property type="match status" value="1"/>
</dbReference>
<feature type="compositionally biased region" description="Low complexity" evidence="7">
    <location>
        <begin position="306"/>
        <end position="325"/>
    </location>
</feature>
<feature type="compositionally biased region" description="Polar residues" evidence="7">
    <location>
        <begin position="418"/>
        <end position="431"/>
    </location>
</feature>
<dbReference type="InterPro" id="IPR050360">
    <property type="entry name" value="MFS_Sugar_Transporters"/>
</dbReference>
<feature type="compositionally biased region" description="Basic and acidic residues" evidence="7">
    <location>
        <begin position="158"/>
        <end position="181"/>
    </location>
</feature>
<dbReference type="InterPro" id="IPR036259">
    <property type="entry name" value="MFS_trans_sf"/>
</dbReference>
<feature type="compositionally biased region" description="Basic and acidic residues" evidence="7">
    <location>
        <begin position="241"/>
        <end position="255"/>
    </location>
</feature>
<sequence>MGLAEVKFRRKIDKDPNNTSWAKDTSTFGQKILRSQGWEPGQYLGAKDAAQAEHYTAANASFVRVSLKDDMLGLGFKQAREERSTGMDAFQAMLSRLNGKSDVEIQKEQQAKLAVASSLYCDSKFGPMRFVRGGWLVGDQEKPSMDDTKKEEEDDVDKDVKVEDVPEVSLKDVSKKRKADEVSSSDADSSSEDEKAKKKRRKEERKAAKREKSKSAKSTPNDTQDDTEEGSSKKKSKKDKTKTETDSSAAEDKEARRKRKQEKKEKKEKKAAAAAEDDSDSDADKAAKKEKKRRKKELKKAEEAKASASRSASGTATPASATSTPVLRGHHAVRSRWIASKRMATMDDTALNQTHRPRKDRRSNAENVGDGDDEPAFRGFFTRRRDRNSSQGGDSRDGLVASRNSEPPRSLFAPPPSTANRQTSPQMNPWSISEEAGAPGRRMGLGQYEGPRQRQATFEASSEPQSCNCMVGNSALTRFGTCDAPGHGGGVDLDEEEAKRPQQANTMKLAMPPLYVRASLISSCVAMLFGLDTGSIGPVTTMPSFGATFGHVSPTMHGVIVSSVLIPGALTALVAGVLADRFGHVRLFSLGALIYAVGAALECAAAVLGLFIFGRLVKGVGEGLFLSNVYVQVSEMAPARRRGVMTALPQFLIVTGIVLGFFMCYGTARLGPSTIAWRLPLAIASALGFALSSAYFLVPPSPRWLLSKGRFDEARAVAVRLGLDEAERADLLDRRTHEVVAHANATLLDELRHTALKFREAWSAPFRSRTAFGCFIMAMQQFSGIDGVLYYAPILFAQAGIDGDEATFLASGVSALVILAVTIPATFLADKWGRRTSSLVGGVAISAIMLVMGSLYAADEVHADRGAGKWIVIVSIFLFAIVYSGTWAIGFRTFLVESLPATTRSSASSLAQSANWLANYVVALITPVLVAKSSFGAYYLFAFATLFCTIVVALVMVETRGHSLEEVERRYLERKSRASGVAPGGLRLRRIRTAA</sequence>
<keyword evidence="3" id="KW-0813">Transport</keyword>
<feature type="domain" description="G-patch" evidence="9">
    <location>
        <begin position="25"/>
        <end position="79"/>
    </location>
</feature>
<evidence type="ECO:0000256" key="3">
    <source>
        <dbReference type="ARBA" id="ARBA00022448"/>
    </source>
</evidence>
<evidence type="ECO:0000256" key="8">
    <source>
        <dbReference type="SAM" id="Phobius"/>
    </source>
</evidence>
<feature type="transmembrane region" description="Helical" evidence="8">
    <location>
        <begin position="590"/>
        <end position="613"/>
    </location>
</feature>
<dbReference type="EMBL" id="CVQH01011114">
    <property type="protein sequence ID" value="CRK20093.1"/>
    <property type="molecule type" value="Genomic_DNA"/>
</dbReference>
<dbReference type="GO" id="GO:0016020">
    <property type="term" value="C:membrane"/>
    <property type="evidence" value="ECO:0007669"/>
    <property type="project" value="UniProtKB-SubCell"/>
</dbReference>
<gene>
    <name evidence="11" type="ORF">BN1708_012740</name>
</gene>
<protein>
    <recommendedName>
        <fullName evidence="13">Major facilitator superfamily (MFS) profile domain-containing protein</fullName>
    </recommendedName>
</protein>
<evidence type="ECO:0000313" key="12">
    <source>
        <dbReference type="Proteomes" id="UP000044602"/>
    </source>
</evidence>
<feature type="transmembrane region" description="Helical" evidence="8">
    <location>
        <begin position="556"/>
        <end position="578"/>
    </location>
</feature>
<dbReference type="Proteomes" id="UP000044602">
    <property type="component" value="Unassembled WGS sequence"/>
</dbReference>
<accession>A0A0G4LDI0</accession>
<proteinExistence type="inferred from homology"/>
<dbReference type="NCBIfam" id="TIGR00879">
    <property type="entry name" value="SP"/>
    <property type="match status" value="1"/>
</dbReference>
<evidence type="ECO:0000256" key="2">
    <source>
        <dbReference type="ARBA" id="ARBA00010992"/>
    </source>
</evidence>
<evidence type="ECO:0000259" key="10">
    <source>
        <dbReference type="PROSITE" id="PS50850"/>
    </source>
</evidence>
<dbReference type="InterPro" id="IPR000467">
    <property type="entry name" value="G_patch_dom"/>
</dbReference>
<feature type="transmembrane region" description="Helical" evidence="8">
    <location>
        <begin position="839"/>
        <end position="858"/>
    </location>
</feature>
<feature type="transmembrane region" description="Helical" evidence="8">
    <location>
        <begin position="806"/>
        <end position="827"/>
    </location>
</feature>
<dbReference type="PROSITE" id="PS50850">
    <property type="entry name" value="MFS"/>
    <property type="match status" value="1"/>
</dbReference>
<evidence type="ECO:0000256" key="6">
    <source>
        <dbReference type="ARBA" id="ARBA00023136"/>
    </source>
</evidence>
<feature type="transmembrane region" description="Helical" evidence="8">
    <location>
        <begin position="675"/>
        <end position="698"/>
    </location>
</feature>
<dbReference type="PANTHER" id="PTHR48022">
    <property type="entry name" value="PLASTIDIC GLUCOSE TRANSPORTER 4"/>
    <property type="match status" value="1"/>
</dbReference>
<feature type="transmembrane region" description="Helical" evidence="8">
    <location>
        <begin position="870"/>
        <end position="894"/>
    </location>
</feature>
<evidence type="ECO:0000256" key="4">
    <source>
        <dbReference type="ARBA" id="ARBA00022692"/>
    </source>
</evidence>
<feature type="compositionally biased region" description="Basic residues" evidence="7">
    <location>
        <begin position="197"/>
        <end position="212"/>
    </location>
</feature>
<evidence type="ECO:0008006" key="13">
    <source>
        <dbReference type="Google" id="ProtNLM"/>
    </source>
</evidence>
<keyword evidence="6 8" id="KW-0472">Membrane</keyword>
<keyword evidence="12" id="KW-1185">Reference proteome</keyword>
<dbReference type="GO" id="GO:0005351">
    <property type="term" value="F:carbohydrate:proton symporter activity"/>
    <property type="evidence" value="ECO:0007669"/>
    <property type="project" value="TreeGrafter"/>
</dbReference>
<name>A0A0G4LDI0_VERLO</name>
<evidence type="ECO:0000256" key="7">
    <source>
        <dbReference type="SAM" id="MobiDB-lite"/>
    </source>
</evidence>
<dbReference type="InterPro" id="IPR003663">
    <property type="entry name" value="Sugar/inositol_transpt"/>
</dbReference>
<dbReference type="GO" id="GO:0003676">
    <property type="term" value="F:nucleic acid binding"/>
    <property type="evidence" value="ECO:0007669"/>
    <property type="project" value="InterPro"/>
</dbReference>
<evidence type="ECO:0000256" key="1">
    <source>
        <dbReference type="ARBA" id="ARBA00004141"/>
    </source>
</evidence>
<feature type="transmembrane region" description="Helical" evidence="8">
    <location>
        <begin position="914"/>
        <end position="931"/>
    </location>
</feature>
<feature type="compositionally biased region" description="Basic residues" evidence="7">
    <location>
        <begin position="288"/>
        <end position="298"/>
    </location>
</feature>
<keyword evidence="5 8" id="KW-1133">Transmembrane helix</keyword>
<dbReference type="Gene3D" id="1.20.1250.20">
    <property type="entry name" value="MFS general substrate transporter like domains"/>
    <property type="match status" value="1"/>
</dbReference>
<dbReference type="InterPro" id="IPR005828">
    <property type="entry name" value="MFS_sugar_transport-like"/>
</dbReference>
<evidence type="ECO:0000259" key="9">
    <source>
        <dbReference type="PROSITE" id="PS50174"/>
    </source>
</evidence>
<comment type="subcellular location">
    <subcellularLocation>
        <location evidence="1">Membrane</location>
        <topology evidence="1">Multi-pass membrane protein</topology>
    </subcellularLocation>
</comment>